<proteinExistence type="predicted"/>
<dbReference type="InterPro" id="IPR001888">
    <property type="entry name" value="Transposase_1"/>
</dbReference>
<comment type="caution">
    <text evidence="1">The sequence shown here is derived from an EMBL/GenBank/DDBJ whole genome shotgun (WGS) entry which is preliminary data.</text>
</comment>
<evidence type="ECO:0000313" key="1">
    <source>
        <dbReference type="EMBL" id="GBM43356.1"/>
    </source>
</evidence>
<dbReference type="InterPro" id="IPR052709">
    <property type="entry name" value="Transposase-MT_Hybrid"/>
</dbReference>
<evidence type="ECO:0008006" key="3">
    <source>
        <dbReference type="Google" id="ProtNLM"/>
    </source>
</evidence>
<sequence length="104" mass="11805">MLIVFWDAKSVILIDFITSGTIKSARYCDILTKLKSAIRRHRAGFLIRGVLFLENNARPHSATDAKEHIRHLGRERLDHPSYKSDLLPFSCNEVSTIGTSLPKQ</sequence>
<dbReference type="OrthoDB" id="6437521at2759"/>
<dbReference type="PANTHER" id="PTHR46060">
    <property type="entry name" value="MARINER MOS1 TRANSPOSASE-LIKE PROTEIN"/>
    <property type="match status" value="1"/>
</dbReference>
<name>A0A4Y2FS04_ARAVE</name>
<evidence type="ECO:0000313" key="2">
    <source>
        <dbReference type="Proteomes" id="UP000499080"/>
    </source>
</evidence>
<protein>
    <recommendedName>
        <fullName evidence="3">Mariner Mos1 transposase</fullName>
    </recommendedName>
</protein>
<accession>A0A4Y2FS04</accession>
<organism evidence="1 2">
    <name type="scientific">Araneus ventricosus</name>
    <name type="common">Orbweaver spider</name>
    <name type="synonym">Epeira ventricosa</name>
    <dbReference type="NCBI Taxonomy" id="182803"/>
    <lineage>
        <taxon>Eukaryota</taxon>
        <taxon>Metazoa</taxon>
        <taxon>Ecdysozoa</taxon>
        <taxon>Arthropoda</taxon>
        <taxon>Chelicerata</taxon>
        <taxon>Arachnida</taxon>
        <taxon>Araneae</taxon>
        <taxon>Araneomorphae</taxon>
        <taxon>Entelegynae</taxon>
        <taxon>Araneoidea</taxon>
        <taxon>Araneidae</taxon>
        <taxon>Araneus</taxon>
    </lineage>
</organism>
<dbReference type="InterPro" id="IPR036397">
    <property type="entry name" value="RNaseH_sf"/>
</dbReference>
<dbReference type="PANTHER" id="PTHR46060:SF1">
    <property type="entry name" value="MARINER MOS1 TRANSPOSASE-LIKE PROTEIN"/>
    <property type="match status" value="1"/>
</dbReference>
<dbReference type="Pfam" id="PF01359">
    <property type="entry name" value="Transposase_1"/>
    <property type="match status" value="1"/>
</dbReference>
<dbReference type="GO" id="GO:0003676">
    <property type="term" value="F:nucleic acid binding"/>
    <property type="evidence" value="ECO:0007669"/>
    <property type="project" value="InterPro"/>
</dbReference>
<gene>
    <name evidence="1" type="ORF">AVEN_166100_1</name>
</gene>
<dbReference type="EMBL" id="BGPR01001027">
    <property type="protein sequence ID" value="GBM43356.1"/>
    <property type="molecule type" value="Genomic_DNA"/>
</dbReference>
<reference evidence="1 2" key="1">
    <citation type="journal article" date="2019" name="Sci. Rep.">
        <title>Orb-weaving spider Araneus ventricosus genome elucidates the spidroin gene catalogue.</title>
        <authorList>
            <person name="Kono N."/>
            <person name="Nakamura H."/>
            <person name="Ohtoshi R."/>
            <person name="Moran D.A.P."/>
            <person name="Shinohara A."/>
            <person name="Yoshida Y."/>
            <person name="Fujiwara M."/>
            <person name="Mori M."/>
            <person name="Tomita M."/>
            <person name="Arakawa K."/>
        </authorList>
    </citation>
    <scope>NUCLEOTIDE SEQUENCE [LARGE SCALE GENOMIC DNA]</scope>
</reference>
<dbReference type="Proteomes" id="UP000499080">
    <property type="component" value="Unassembled WGS sequence"/>
</dbReference>
<dbReference type="Gene3D" id="3.30.420.10">
    <property type="entry name" value="Ribonuclease H-like superfamily/Ribonuclease H"/>
    <property type="match status" value="1"/>
</dbReference>
<dbReference type="AlphaFoldDB" id="A0A4Y2FS04"/>
<keyword evidence="2" id="KW-1185">Reference proteome</keyword>